<evidence type="ECO:0008006" key="4">
    <source>
        <dbReference type="Google" id="ProtNLM"/>
    </source>
</evidence>
<dbReference type="Proteomes" id="UP000320762">
    <property type="component" value="Unassembled WGS sequence"/>
</dbReference>
<reference evidence="2 3" key="1">
    <citation type="journal article" date="2019" name="New Phytol.">
        <title>Comparative genomics reveals unique wood-decay strategies and fruiting body development in the Schizophyllaceae.</title>
        <authorList>
            <person name="Almasi E."/>
            <person name="Sahu N."/>
            <person name="Krizsan K."/>
            <person name="Balint B."/>
            <person name="Kovacs G.M."/>
            <person name="Kiss B."/>
            <person name="Cseklye J."/>
            <person name="Drula E."/>
            <person name="Henrissat B."/>
            <person name="Nagy I."/>
            <person name="Chovatia M."/>
            <person name="Adam C."/>
            <person name="LaButti K."/>
            <person name="Lipzen A."/>
            <person name="Riley R."/>
            <person name="Grigoriev I.V."/>
            <person name="Nagy L.G."/>
        </authorList>
    </citation>
    <scope>NUCLEOTIDE SEQUENCE [LARGE SCALE GENOMIC DNA]</scope>
    <source>
        <strain evidence="2 3">NL-1724</strain>
    </source>
</reference>
<evidence type="ECO:0000256" key="1">
    <source>
        <dbReference type="SAM" id="SignalP"/>
    </source>
</evidence>
<accession>A0A550BZF7</accession>
<evidence type="ECO:0000313" key="2">
    <source>
        <dbReference type="EMBL" id="TRM57908.1"/>
    </source>
</evidence>
<dbReference type="EMBL" id="VDMD01000041">
    <property type="protein sequence ID" value="TRM57908.1"/>
    <property type="molecule type" value="Genomic_DNA"/>
</dbReference>
<proteinExistence type="predicted"/>
<evidence type="ECO:0000313" key="3">
    <source>
        <dbReference type="Proteomes" id="UP000320762"/>
    </source>
</evidence>
<gene>
    <name evidence="2" type="ORF">BD626DRAFT_513283</name>
</gene>
<comment type="caution">
    <text evidence="2">The sequence shown here is derived from an EMBL/GenBank/DDBJ whole genome shotgun (WGS) entry which is preliminary data.</text>
</comment>
<sequence length="75" mass="8227">MWRARSRVLLQSLAAAKLALRGLFQDPSESNVCSLPQRTFLEGPCPAEQYGLCCTVLYRPSIGLSVIRVGIITCT</sequence>
<dbReference type="AlphaFoldDB" id="A0A550BZF7"/>
<keyword evidence="3" id="KW-1185">Reference proteome</keyword>
<keyword evidence="1" id="KW-0732">Signal</keyword>
<feature type="chain" id="PRO_5022183192" description="Secreted protein" evidence="1">
    <location>
        <begin position="20"/>
        <end position="75"/>
    </location>
</feature>
<name>A0A550BZF7_9AGAR</name>
<protein>
    <recommendedName>
        <fullName evidence="4">Secreted protein</fullName>
    </recommendedName>
</protein>
<feature type="signal peptide" evidence="1">
    <location>
        <begin position="1"/>
        <end position="19"/>
    </location>
</feature>
<organism evidence="2 3">
    <name type="scientific">Schizophyllum amplum</name>
    <dbReference type="NCBI Taxonomy" id="97359"/>
    <lineage>
        <taxon>Eukaryota</taxon>
        <taxon>Fungi</taxon>
        <taxon>Dikarya</taxon>
        <taxon>Basidiomycota</taxon>
        <taxon>Agaricomycotina</taxon>
        <taxon>Agaricomycetes</taxon>
        <taxon>Agaricomycetidae</taxon>
        <taxon>Agaricales</taxon>
        <taxon>Schizophyllaceae</taxon>
        <taxon>Schizophyllum</taxon>
    </lineage>
</organism>